<dbReference type="RefSeq" id="WP_012257418.1">
    <property type="nucleotide sequence ID" value="NC_010175.1"/>
</dbReference>
<dbReference type="Proteomes" id="UP000002008">
    <property type="component" value="Chromosome"/>
</dbReference>
<dbReference type="EnsemblBacteria" id="ABY34764">
    <property type="protein sequence ID" value="ABY34764"/>
    <property type="gene ID" value="Caur_1545"/>
</dbReference>
<dbReference type="KEGG" id="cau:Caur_1545"/>
<dbReference type="InParanoid" id="A9WAY3"/>
<dbReference type="InterPro" id="IPR029058">
    <property type="entry name" value="AB_hydrolase_fold"/>
</dbReference>
<sequence length="670" mass="75400">MNTVAAIPEHLRRFAVVTTTSHDRLHAEAGRLANTLHYFSGQCREYTVPHLNGLSDALFAHCRAINEMVEWVRTTADRLEVADRGTLRHPSFWDVSTVALTTFGTVALRRLTSLNGPVFDIGARVAFRVIWQLRSPPSLSPHHKTVLRVAACLAAGWMVQKLPPLQRWWLNLLWPGSRTLAVQSFFWRVSIYTPLLLPWQPLPIAIHLLGSTYRFEAVIHHLRQVERELAPSLRTLGWMMVWEPALFRSIVHRQIAEVTLRASAFAADLLWQHWQRQVRYHLTQLRPFIPSQAQMWRLLNQSMIWNTDVMLQMGFQQQFLSIFLAQFSAAAGFSAAPRLPEIIQSPTDILAFTESGFWIDAFQYLTLAEMRELAMNLEQLDAKVRRDLRLLVSIRPTAGPEAEPDGQAAVTDVFPPLEDQTNPQQPYRVSPAALQANAHGLISSYYGEEVRAAQVGKDEFAIGINGLSLNNMPVGTNGLVSVIDTAAGKEYIEQNRYYQTVIGRVLRLINELPEGSTLHLTGHSMGGGMCILLSNDPRVQAALAQRNIQLASVTTQGAVRPQGEWDDVPPVINGQPVTVRHYVDSDDKLALSVGAGHQDEQYRDAVYMLDNNRINQPMIVHSAYQDADYTQLPETAQTLPFTVDPTHFRLVEIPPLPFDEVDVVVDPLWA</sequence>
<keyword evidence="2" id="KW-1185">Reference proteome</keyword>
<evidence type="ECO:0000313" key="1">
    <source>
        <dbReference type="EMBL" id="ABY34764.1"/>
    </source>
</evidence>
<dbReference type="Gene3D" id="3.40.50.1820">
    <property type="entry name" value="alpha/beta hydrolase"/>
    <property type="match status" value="1"/>
</dbReference>
<reference evidence="2" key="1">
    <citation type="journal article" date="2011" name="BMC Genomics">
        <title>Complete genome sequence of the filamentous anoxygenic phototrophic bacterium Chloroflexus aurantiacus.</title>
        <authorList>
            <person name="Tang K.H."/>
            <person name="Barry K."/>
            <person name="Chertkov O."/>
            <person name="Dalin E."/>
            <person name="Han C.S."/>
            <person name="Hauser L.J."/>
            <person name="Honchak B.M."/>
            <person name="Karbach L.E."/>
            <person name="Land M.L."/>
            <person name="Lapidus A."/>
            <person name="Larimer F.W."/>
            <person name="Mikhailova N."/>
            <person name="Pitluck S."/>
            <person name="Pierson B.K."/>
            <person name="Blankenship R.E."/>
        </authorList>
    </citation>
    <scope>NUCLEOTIDE SEQUENCE [LARGE SCALE GENOMIC DNA]</scope>
    <source>
        <strain evidence="2">ATCC 29366 / DSM 635 / J-10-fl</strain>
    </source>
</reference>
<accession>A9WAY3</accession>
<name>A9WAY3_CHLAA</name>
<organism evidence="1 2">
    <name type="scientific">Chloroflexus aurantiacus (strain ATCC 29366 / DSM 635 / J-10-fl)</name>
    <dbReference type="NCBI Taxonomy" id="324602"/>
    <lineage>
        <taxon>Bacteria</taxon>
        <taxon>Bacillati</taxon>
        <taxon>Chloroflexota</taxon>
        <taxon>Chloroflexia</taxon>
        <taxon>Chloroflexales</taxon>
        <taxon>Chloroflexineae</taxon>
        <taxon>Chloroflexaceae</taxon>
        <taxon>Chloroflexus</taxon>
    </lineage>
</organism>
<protein>
    <submittedName>
        <fullName evidence="1">Uncharacterized protein</fullName>
    </submittedName>
</protein>
<dbReference type="EMBL" id="CP000909">
    <property type="protein sequence ID" value="ABY34764.1"/>
    <property type="molecule type" value="Genomic_DNA"/>
</dbReference>
<proteinExistence type="predicted"/>
<dbReference type="HOGENOM" id="CLU_406373_0_0_0"/>
<dbReference type="SUPFAM" id="SSF53474">
    <property type="entry name" value="alpha/beta-Hydrolases"/>
    <property type="match status" value="1"/>
</dbReference>
<dbReference type="AlphaFoldDB" id="A9WAY3"/>
<dbReference type="STRING" id="324602.Caur_1545"/>
<dbReference type="PATRIC" id="fig|324602.8.peg.1771"/>
<gene>
    <name evidence="1" type="ordered locus">Caur_1545</name>
</gene>
<evidence type="ECO:0000313" key="2">
    <source>
        <dbReference type="Proteomes" id="UP000002008"/>
    </source>
</evidence>